<sequence>MEFGMVYSFEYNVSVTYNGFHNKSHQDKKDINGWTYMVFLLHQQTNCQMVSLKFFGKPLNLNTKPPKAHHPFNIEMKIHGLILGVHSKLIKLLPILQENLN</sequence>
<dbReference type="Proteomes" id="UP000037035">
    <property type="component" value="Unassembled WGS sequence"/>
</dbReference>
<evidence type="ECO:0000259" key="1">
    <source>
        <dbReference type="Pfam" id="PF20515"/>
    </source>
</evidence>
<comment type="caution">
    <text evidence="2">The sequence shown here is derived from an EMBL/GenBank/DDBJ whole genome shotgun (WGS) entry which is preliminary data.</text>
</comment>
<keyword evidence="3" id="KW-1185">Reference proteome</keyword>
<feature type="domain" description="Tet-like 2OG-Fe(II) oxygenase" evidence="1">
    <location>
        <begin position="7"/>
        <end position="46"/>
    </location>
</feature>
<evidence type="ECO:0000313" key="2">
    <source>
        <dbReference type="EMBL" id="KNZ61477.1"/>
    </source>
</evidence>
<accession>A0A0L6VLN8</accession>
<dbReference type="InterPro" id="IPR046798">
    <property type="entry name" value="2OG-FeII_Oxy_6"/>
</dbReference>
<protein>
    <recommendedName>
        <fullName evidence="1">Tet-like 2OG-Fe(II) oxygenase domain-containing protein</fullName>
    </recommendedName>
</protein>
<proteinExistence type="predicted"/>
<name>A0A0L6VLN8_9BASI</name>
<organism evidence="2 3">
    <name type="scientific">Puccinia sorghi</name>
    <dbReference type="NCBI Taxonomy" id="27349"/>
    <lineage>
        <taxon>Eukaryota</taxon>
        <taxon>Fungi</taxon>
        <taxon>Dikarya</taxon>
        <taxon>Basidiomycota</taxon>
        <taxon>Pucciniomycotina</taxon>
        <taxon>Pucciniomycetes</taxon>
        <taxon>Pucciniales</taxon>
        <taxon>Pucciniaceae</taxon>
        <taxon>Puccinia</taxon>
    </lineage>
</organism>
<evidence type="ECO:0000313" key="3">
    <source>
        <dbReference type="Proteomes" id="UP000037035"/>
    </source>
</evidence>
<dbReference type="EMBL" id="LAVV01004392">
    <property type="protein sequence ID" value="KNZ61477.1"/>
    <property type="molecule type" value="Genomic_DNA"/>
</dbReference>
<dbReference type="VEuPathDB" id="FungiDB:VP01_13954g1"/>
<dbReference type="AlphaFoldDB" id="A0A0L6VLN8"/>
<dbReference type="Pfam" id="PF20515">
    <property type="entry name" value="2OG-FeII_Oxy_6"/>
    <property type="match status" value="1"/>
</dbReference>
<feature type="non-terminal residue" evidence="2">
    <location>
        <position position="101"/>
    </location>
</feature>
<gene>
    <name evidence="2" type="ORF">VP01_13954g1</name>
</gene>
<reference evidence="2 3" key="1">
    <citation type="submission" date="2015-08" db="EMBL/GenBank/DDBJ databases">
        <title>Next Generation Sequencing and Analysis of the Genome of Puccinia sorghi L Schw, the Causal Agent of Maize Common Rust.</title>
        <authorList>
            <person name="Rochi L."/>
            <person name="Burguener G."/>
            <person name="Darino M."/>
            <person name="Turjanski A."/>
            <person name="Kreff E."/>
            <person name="Dieguez M.J."/>
            <person name="Sacco F."/>
        </authorList>
    </citation>
    <scope>NUCLEOTIDE SEQUENCE [LARGE SCALE GENOMIC DNA]</scope>
    <source>
        <strain evidence="2 3">RO10H11247</strain>
    </source>
</reference>